<evidence type="ECO:0000313" key="2">
    <source>
        <dbReference type="Proteomes" id="UP000199331"/>
    </source>
</evidence>
<dbReference type="EMBL" id="FOWZ01000001">
    <property type="protein sequence ID" value="SFO95522.1"/>
    <property type="molecule type" value="Genomic_DNA"/>
</dbReference>
<dbReference type="AlphaFoldDB" id="A0A1I5LE90"/>
<protein>
    <recommendedName>
        <fullName evidence="3">D-alanyl-D-alanine carboxypeptidase</fullName>
    </recommendedName>
</protein>
<sequence>MNEYRKRVKKLEEIGRIRLSRNFWLREFLHSEIAAVHGITNKPDDLELAVAAGSRLCKELLEPLHQTFGSVRIRSGYRSWELNALGHRLGLGCASNEKNRAAHIWDRRDVEGRMGATACIVIPWFADYLEGGGDWRAMASWLYDHIPFASVTFFQRLGAFNLQWREEPERTVRSWRQPKGKLVLGDSLYPSSVRKAYSQFPPFCG</sequence>
<organism evidence="1 2">
    <name type="scientific">Qipengyuania nanhaisediminis</name>
    <dbReference type="NCBI Taxonomy" id="604088"/>
    <lineage>
        <taxon>Bacteria</taxon>
        <taxon>Pseudomonadati</taxon>
        <taxon>Pseudomonadota</taxon>
        <taxon>Alphaproteobacteria</taxon>
        <taxon>Sphingomonadales</taxon>
        <taxon>Erythrobacteraceae</taxon>
        <taxon>Qipengyuania</taxon>
    </lineage>
</organism>
<dbReference type="InterPro" id="IPR009045">
    <property type="entry name" value="Zn_M74/Hedgehog-like"/>
</dbReference>
<dbReference type="Proteomes" id="UP000199331">
    <property type="component" value="Unassembled WGS sequence"/>
</dbReference>
<dbReference type="Gene3D" id="3.30.1380.10">
    <property type="match status" value="1"/>
</dbReference>
<proteinExistence type="predicted"/>
<accession>A0A1I5LE90</accession>
<dbReference type="RefSeq" id="WP_090477769.1">
    <property type="nucleotide sequence ID" value="NZ_FOWZ01000001.1"/>
</dbReference>
<name>A0A1I5LE90_9SPHN</name>
<gene>
    <name evidence="1" type="ORF">SAMN04488060_0951</name>
</gene>
<reference evidence="2" key="1">
    <citation type="submission" date="2016-10" db="EMBL/GenBank/DDBJ databases">
        <authorList>
            <person name="Varghese N."/>
            <person name="Submissions S."/>
        </authorList>
    </citation>
    <scope>NUCLEOTIDE SEQUENCE [LARGE SCALE GENOMIC DNA]</scope>
    <source>
        <strain evidence="2">CGMCC 1.7715</strain>
    </source>
</reference>
<evidence type="ECO:0000313" key="1">
    <source>
        <dbReference type="EMBL" id="SFO95522.1"/>
    </source>
</evidence>
<keyword evidence="2" id="KW-1185">Reference proteome</keyword>
<dbReference type="SUPFAM" id="SSF55166">
    <property type="entry name" value="Hedgehog/DD-peptidase"/>
    <property type="match status" value="1"/>
</dbReference>
<evidence type="ECO:0008006" key="3">
    <source>
        <dbReference type="Google" id="ProtNLM"/>
    </source>
</evidence>
<dbReference type="OrthoDB" id="7171572at2"/>